<dbReference type="InterPro" id="IPR050879">
    <property type="entry name" value="Acyltransferase_3"/>
</dbReference>
<dbReference type="EC" id="2.3.-.-" evidence="3"/>
<evidence type="ECO:0000259" key="2">
    <source>
        <dbReference type="Pfam" id="PF01757"/>
    </source>
</evidence>
<feature type="transmembrane region" description="Helical" evidence="1">
    <location>
        <begin position="228"/>
        <end position="249"/>
    </location>
</feature>
<evidence type="ECO:0000256" key="1">
    <source>
        <dbReference type="SAM" id="Phobius"/>
    </source>
</evidence>
<dbReference type="Proteomes" id="UP001363010">
    <property type="component" value="Unassembled WGS sequence"/>
</dbReference>
<feature type="domain" description="Acyltransferase 3" evidence="2">
    <location>
        <begin position="11"/>
        <end position="335"/>
    </location>
</feature>
<comment type="caution">
    <text evidence="3">The sequence shown here is derived from an EMBL/GenBank/DDBJ whole genome shotgun (WGS) entry which is preliminary data.</text>
</comment>
<keyword evidence="4" id="KW-1185">Reference proteome</keyword>
<keyword evidence="1" id="KW-0812">Transmembrane</keyword>
<keyword evidence="3" id="KW-0012">Acyltransferase</keyword>
<name>A0ABU8W2N2_9BURK</name>
<feature type="transmembrane region" description="Helical" evidence="1">
    <location>
        <begin position="198"/>
        <end position="216"/>
    </location>
</feature>
<dbReference type="EMBL" id="JBBKZV010000012">
    <property type="protein sequence ID" value="MEJ8824145.1"/>
    <property type="molecule type" value="Genomic_DNA"/>
</dbReference>
<evidence type="ECO:0000313" key="3">
    <source>
        <dbReference type="EMBL" id="MEJ8824145.1"/>
    </source>
</evidence>
<reference evidence="3 4" key="1">
    <citation type="submission" date="2024-03" db="EMBL/GenBank/DDBJ databases">
        <title>Novel species of the genus Variovorax.</title>
        <authorList>
            <person name="Liu Q."/>
            <person name="Xin Y.-H."/>
        </authorList>
    </citation>
    <scope>NUCLEOTIDE SEQUENCE [LARGE SCALE GENOMIC DNA]</scope>
    <source>
        <strain evidence="3 4">KACC 18501</strain>
    </source>
</reference>
<keyword evidence="3" id="KW-0808">Transferase</keyword>
<feature type="transmembrane region" description="Helical" evidence="1">
    <location>
        <begin position="167"/>
        <end position="186"/>
    </location>
</feature>
<sequence>MNPAAEKHVFSALDAGRGVAALMVIVHHLPEALRGHAFESANLAVDFFFGLSGFVLAHAYLDKLTAGRMSVREFMVVRLIRLYPLYLFSLILLLVWLAGMVIDSRPIPWSIFALAGKLPFALVMLPSPSLDFSAYLYPFNIAAWSIAFELAVNLVFAIYARQMQRPAVRWAVIAVSGVLLVVQLLVKDDLGGSSWNTIVMGVPRVCFSFFLGMQLYEWHCRRTPIRRTMGGATSLAALAVLFGLLVAPAHLWLELGAIFLVFPLLIVVLGAAELPHGRVGDALQRLGVLSYAVYVLHGPLLRAWLYLYPASVLDAKVVIGTTLLLVTVVAVSWAADRWFDRPIRSKLQLRLRQRASRAPAAAQR</sequence>
<evidence type="ECO:0000313" key="4">
    <source>
        <dbReference type="Proteomes" id="UP001363010"/>
    </source>
</evidence>
<feature type="transmembrane region" description="Helical" evidence="1">
    <location>
        <begin position="317"/>
        <end position="335"/>
    </location>
</feature>
<gene>
    <name evidence="3" type="ORF">WKW80_19270</name>
</gene>
<keyword evidence="1" id="KW-0472">Membrane</keyword>
<feature type="transmembrane region" description="Helical" evidence="1">
    <location>
        <begin position="255"/>
        <end position="274"/>
    </location>
</feature>
<dbReference type="GO" id="GO:0016746">
    <property type="term" value="F:acyltransferase activity"/>
    <property type="evidence" value="ECO:0007669"/>
    <property type="project" value="UniProtKB-KW"/>
</dbReference>
<keyword evidence="1" id="KW-1133">Transmembrane helix</keyword>
<dbReference type="PANTHER" id="PTHR23028:SF134">
    <property type="entry name" value="PUTATIVE (AFU_ORTHOLOGUE AFUA_4G08520)-RELATED"/>
    <property type="match status" value="1"/>
</dbReference>
<organism evidence="3 4">
    <name type="scientific">Variovorax humicola</name>
    <dbReference type="NCBI Taxonomy" id="1769758"/>
    <lineage>
        <taxon>Bacteria</taxon>
        <taxon>Pseudomonadati</taxon>
        <taxon>Pseudomonadota</taxon>
        <taxon>Betaproteobacteria</taxon>
        <taxon>Burkholderiales</taxon>
        <taxon>Comamonadaceae</taxon>
        <taxon>Variovorax</taxon>
    </lineage>
</organism>
<protein>
    <submittedName>
        <fullName evidence="3">Acyltransferase</fullName>
        <ecNumber evidence="3">2.3.-.-</ecNumber>
    </submittedName>
</protein>
<feature type="transmembrane region" description="Helical" evidence="1">
    <location>
        <begin position="141"/>
        <end position="160"/>
    </location>
</feature>
<feature type="transmembrane region" description="Helical" evidence="1">
    <location>
        <begin position="81"/>
        <end position="102"/>
    </location>
</feature>
<dbReference type="InterPro" id="IPR002656">
    <property type="entry name" value="Acyl_transf_3_dom"/>
</dbReference>
<dbReference type="PANTHER" id="PTHR23028">
    <property type="entry name" value="ACETYLTRANSFERASE"/>
    <property type="match status" value="1"/>
</dbReference>
<feature type="transmembrane region" description="Helical" evidence="1">
    <location>
        <begin position="43"/>
        <end position="61"/>
    </location>
</feature>
<dbReference type="Pfam" id="PF01757">
    <property type="entry name" value="Acyl_transf_3"/>
    <property type="match status" value="1"/>
</dbReference>
<dbReference type="RefSeq" id="WP_340365180.1">
    <property type="nucleotide sequence ID" value="NZ_JBBKZV010000012.1"/>
</dbReference>
<accession>A0ABU8W2N2</accession>
<proteinExistence type="predicted"/>
<feature type="transmembrane region" description="Helical" evidence="1">
    <location>
        <begin position="286"/>
        <end position="305"/>
    </location>
</feature>